<gene>
    <name evidence="2" type="ORF">FIV50_13055</name>
</gene>
<feature type="transmembrane region" description="Helical" evidence="1">
    <location>
        <begin position="130"/>
        <end position="148"/>
    </location>
</feature>
<dbReference type="AlphaFoldDB" id="A0A4Y5YT22"/>
<sequence>MEDALAADSCPLLASGVVFEQAAEDGIWIAMLHGVPSSRVSRAVVDLLRAMNGETALHDLHRRFAPSESLEHFLHLAQRFRACGLLEGGRKLPPGRVVYRPPFTLQIATLRAPAIFGRLDRLIVRLSRRAVLVSVAILVCLGLLAASAQVDELWAALTTPVPLVALVYLVAALSLMTLLHESAHGVTLTRFGGRPRRAGFMLFYLSPAFFVDVTDGWRLPERRQRVAIALAGPAVHAVAGAIALIGALVLSQPVVHQTALLLAVSCGAIVLINLIPFVRFDGYIALMSALDEPNLRDRAIGDGSDFLAGLLFGGRRRIKRLDRWWSVPFGLACLTTPVVLVVFAVARIARALAGGGPILGVLVVALEVVVVLAGAVILVKALRRVLRSGVARLRFGSVVTALVASIVIAGAVIPVPVTATFGFTAHGDNVVLLRAGETGDAVEADVPDGAPVILMSNGILANEQVGEGTVGSRRTEPTRVPLEALFPITSDGATVSAVIIAAVDVSEESGSLPATGQARVELGVRSLWQTLWVTGVAMPLSSLQSGEVGKE</sequence>
<protein>
    <recommendedName>
        <fullName evidence="4">Peptidase family M50</fullName>
    </recommendedName>
</protein>
<dbReference type="InterPro" id="IPR049694">
    <property type="entry name" value="Daptide_HExxH"/>
</dbReference>
<dbReference type="PANTHER" id="PTHR13325">
    <property type="entry name" value="PROTEASE M50 MEMBRANE-BOUND TRANSCRIPTION FACTOR SITE 2 PROTEASE"/>
    <property type="match status" value="1"/>
</dbReference>
<dbReference type="InterPro" id="IPR001193">
    <property type="entry name" value="MBTPS2"/>
</dbReference>
<dbReference type="Proteomes" id="UP000316125">
    <property type="component" value="Chromosome"/>
</dbReference>
<dbReference type="NCBIfam" id="NF041824">
    <property type="entry name" value="daptide_HExxH"/>
    <property type="match status" value="1"/>
</dbReference>
<evidence type="ECO:0000313" key="2">
    <source>
        <dbReference type="EMBL" id="QDE35633.1"/>
    </source>
</evidence>
<reference evidence="2 3" key="1">
    <citation type="submission" date="2019-06" db="EMBL/GenBank/DDBJ databases">
        <title>Complete genome of Microbacterium foliorum M2.</title>
        <authorList>
            <person name="Cao G."/>
        </authorList>
    </citation>
    <scope>NUCLEOTIDE SEQUENCE [LARGE SCALE GENOMIC DNA]</scope>
    <source>
        <strain evidence="2 3">M2</strain>
    </source>
</reference>
<keyword evidence="1" id="KW-1133">Transmembrane helix</keyword>
<evidence type="ECO:0008006" key="4">
    <source>
        <dbReference type="Google" id="ProtNLM"/>
    </source>
</evidence>
<evidence type="ECO:0000256" key="1">
    <source>
        <dbReference type="SAM" id="Phobius"/>
    </source>
</evidence>
<feature type="transmembrane region" description="Helical" evidence="1">
    <location>
        <begin position="154"/>
        <end position="179"/>
    </location>
</feature>
<keyword evidence="1" id="KW-0472">Membrane</keyword>
<feature type="transmembrane region" description="Helical" evidence="1">
    <location>
        <begin position="324"/>
        <end position="346"/>
    </location>
</feature>
<keyword evidence="1" id="KW-0812">Transmembrane</keyword>
<dbReference type="OrthoDB" id="4640801at2"/>
<organism evidence="2 3">
    <name type="scientific">Microbacterium foliorum</name>
    <dbReference type="NCBI Taxonomy" id="104336"/>
    <lineage>
        <taxon>Bacteria</taxon>
        <taxon>Bacillati</taxon>
        <taxon>Actinomycetota</taxon>
        <taxon>Actinomycetes</taxon>
        <taxon>Micrococcales</taxon>
        <taxon>Microbacteriaceae</taxon>
        <taxon>Microbacterium</taxon>
    </lineage>
</organism>
<feature type="transmembrane region" description="Helical" evidence="1">
    <location>
        <begin position="358"/>
        <end position="379"/>
    </location>
</feature>
<dbReference type="GO" id="GO:0031293">
    <property type="term" value="P:membrane protein intracellular domain proteolysis"/>
    <property type="evidence" value="ECO:0007669"/>
    <property type="project" value="TreeGrafter"/>
</dbReference>
<dbReference type="EMBL" id="CP041040">
    <property type="protein sequence ID" value="QDE35633.1"/>
    <property type="molecule type" value="Genomic_DNA"/>
</dbReference>
<dbReference type="GO" id="GO:0004222">
    <property type="term" value="F:metalloendopeptidase activity"/>
    <property type="evidence" value="ECO:0007669"/>
    <property type="project" value="InterPro"/>
</dbReference>
<dbReference type="PANTHER" id="PTHR13325:SF3">
    <property type="entry name" value="MEMBRANE-BOUND TRANSCRIPTION FACTOR SITE-2 PROTEASE"/>
    <property type="match status" value="1"/>
</dbReference>
<dbReference type="RefSeq" id="WP_140037806.1">
    <property type="nucleotide sequence ID" value="NZ_CP041040.1"/>
</dbReference>
<dbReference type="GO" id="GO:0016020">
    <property type="term" value="C:membrane"/>
    <property type="evidence" value="ECO:0007669"/>
    <property type="project" value="InterPro"/>
</dbReference>
<evidence type="ECO:0000313" key="3">
    <source>
        <dbReference type="Proteomes" id="UP000316125"/>
    </source>
</evidence>
<feature type="transmembrane region" description="Helical" evidence="1">
    <location>
        <begin position="256"/>
        <end position="278"/>
    </location>
</feature>
<feature type="transmembrane region" description="Helical" evidence="1">
    <location>
        <begin position="226"/>
        <end position="250"/>
    </location>
</feature>
<dbReference type="GO" id="GO:0005737">
    <property type="term" value="C:cytoplasm"/>
    <property type="evidence" value="ECO:0007669"/>
    <property type="project" value="TreeGrafter"/>
</dbReference>
<name>A0A4Y5YT22_9MICO</name>
<accession>A0A4Y5YT22</accession>
<proteinExistence type="predicted"/>
<feature type="transmembrane region" description="Helical" evidence="1">
    <location>
        <begin position="391"/>
        <end position="413"/>
    </location>
</feature>